<dbReference type="Proteomes" id="UP001153269">
    <property type="component" value="Unassembled WGS sequence"/>
</dbReference>
<reference evidence="1" key="1">
    <citation type="submission" date="2020-03" db="EMBL/GenBank/DDBJ databases">
        <authorList>
            <person name="Weist P."/>
        </authorList>
    </citation>
    <scope>NUCLEOTIDE SEQUENCE</scope>
</reference>
<dbReference type="AlphaFoldDB" id="A0A9N7VGP9"/>
<evidence type="ECO:0000313" key="1">
    <source>
        <dbReference type="EMBL" id="CAB1449629.1"/>
    </source>
</evidence>
<evidence type="ECO:0000313" key="2">
    <source>
        <dbReference type="Proteomes" id="UP001153269"/>
    </source>
</evidence>
<dbReference type="EMBL" id="CADEAL010004023">
    <property type="protein sequence ID" value="CAB1449629.1"/>
    <property type="molecule type" value="Genomic_DNA"/>
</dbReference>
<protein>
    <submittedName>
        <fullName evidence="1">Uncharacterized protein</fullName>
    </submittedName>
</protein>
<organism evidence="1 2">
    <name type="scientific">Pleuronectes platessa</name>
    <name type="common">European plaice</name>
    <dbReference type="NCBI Taxonomy" id="8262"/>
    <lineage>
        <taxon>Eukaryota</taxon>
        <taxon>Metazoa</taxon>
        <taxon>Chordata</taxon>
        <taxon>Craniata</taxon>
        <taxon>Vertebrata</taxon>
        <taxon>Euteleostomi</taxon>
        <taxon>Actinopterygii</taxon>
        <taxon>Neopterygii</taxon>
        <taxon>Teleostei</taxon>
        <taxon>Neoteleostei</taxon>
        <taxon>Acanthomorphata</taxon>
        <taxon>Carangaria</taxon>
        <taxon>Pleuronectiformes</taxon>
        <taxon>Pleuronectoidei</taxon>
        <taxon>Pleuronectidae</taxon>
        <taxon>Pleuronectes</taxon>
    </lineage>
</organism>
<gene>
    <name evidence="1" type="ORF">PLEPLA_LOCUS37314</name>
</gene>
<proteinExistence type="predicted"/>
<comment type="caution">
    <text evidence="1">The sequence shown here is derived from an EMBL/GenBank/DDBJ whole genome shotgun (WGS) entry which is preliminary data.</text>
</comment>
<accession>A0A9N7VGP9</accession>
<name>A0A9N7VGP9_PLEPL</name>
<sequence length="128" mass="13778">MPSRCPLWPCDGNQARPCLLIQAVIHCPGTPEGRRYSDSDLPLPVPEHCPGRLNVASAAAQSDVWLSVLNGLLAGPLAVVLVGAQPEILMVPDCRSCDSSNWVQILPSYTKAFTSPPTPFLYRPLSLS</sequence>
<keyword evidence="2" id="KW-1185">Reference proteome</keyword>